<evidence type="ECO:0000313" key="2">
    <source>
        <dbReference type="EMBL" id="CAL1379292.1"/>
    </source>
</evidence>
<feature type="region of interest" description="Disordered" evidence="1">
    <location>
        <begin position="15"/>
        <end position="36"/>
    </location>
</feature>
<protein>
    <submittedName>
        <fullName evidence="2">Uncharacterized protein</fullName>
    </submittedName>
</protein>
<evidence type="ECO:0000313" key="3">
    <source>
        <dbReference type="Proteomes" id="UP001497516"/>
    </source>
</evidence>
<reference evidence="2 3" key="1">
    <citation type="submission" date="2024-04" db="EMBL/GenBank/DDBJ databases">
        <authorList>
            <person name="Fracassetti M."/>
        </authorList>
    </citation>
    <scope>NUCLEOTIDE SEQUENCE [LARGE SCALE GENOMIC DNA]</scope>
</reference>
<name>A0AAV2E0I3_9ROSI</name>
<proteinExistence type="predicted"/>
<organism evidence="2 3">
    <name type="scientific">Linum trigynum</name>
    <dbReference type="NCBI Taxonomy" id="586398"/>
    <lineage>
        <taxon>Eukaryota</taxon>
        <taxon>Viridiplantae</taxon>
        <taxon>Streptophyta</taxon>
        <taxon>Embryophyta</taxon>
        <taxon>Tracheophyta</taxon>
        <taxon>Spermatophyta</taxon>
        <taxon>Magnoliopsida</taxon>
        <taxon>eudicotyledons</taxon>
        <taxon>Gunneridae</taxon>
        <taxon>Pentapetalae</taxon>
        <taxon>rosids</taxon>
        <taxon>fabids</taxon>
        <taxon>Malpighiales</taxon>
        <taxon>Linaceae</taxon>
        <taxon>Linum</taxon>
    </lineage>
</organism>
<dbReference type="Proteomes" id="UP001497516">
    <property type="component" value="Chromosome 3"/>
</dbReference>
<feature type="compositionally biased region" description="Basic and acidic residues" evidence="1">
    <location>
        <begin position="26"/>
        <end position="36"/>
    </location>
</feature>
<sequence length="66" mass="7359">MTFHFASINTRFKVHGTSGDEVDGPSAHKIDAPHTSDDGDHLPLLLLDKVNEQNATLILDRVREHK</sequence>
<evidence type="ECO:0000256" key="1">
    <source>
        <dbReference type="SAM" id="MobiDB-lite"/>
    </source>
</evidence>
<accession>A0AAV2E0I3</accession>
<gene>
    <name evidence="2" type="ORF">LTRI10_LOCUS20821</name>
</gene>
<dbReference type="EMBL" id="OZ034816">
    <property type="protein sequence ID" value="CAL1379292.1"/>
    <property type="molecule type" value="Genomic_DNA"/>
</dbReference>
<dbReference type="AlphaFoldDB" id="A0AAV2E0I3"/>
<keyword evidence="3" id="KW-1185">Reference proteome</keyword>